<dbReference type="PANTHER" id="PTHR43272">
    <property type="entry name" value="LONG-CHAIN-FATTY-ACID--COA LIGASE"/>
    <property type="match status" value="1"/>
</dbReference>
<dbReference type="PANTHER" id="PTHR43272:SF33">
    <property type="entry name" value="AMP-BINDING DOMAIN-CONTAINING PROTEIN-RELATED"/>
    <property type="match status" value="1"/>
</dbReference>
<dbReference type="Pfam" id="PF00501">
    <property type="entry name" value="AMP-binding"/>
    <property type="match status" value="1"/>
</dbReference>
<feature type="domain" description="AMP-dependent synthetase/ligase" evidence="3">
    <location>
        <begin position="18"/>
        <end position="396"/>
    </location>
</feature>
<evidence type="ECO:0000313" key="5">
    <source>
        <dbReference type="Proteomes" id="UP000717995"/>
    </source>
</evidence>
<dbReference type="Proteomes" id="UP000717995">
    <property type="component" value="Unassembled WGS sequence"/>
</dbReference>
<keyword evidence="1" id="KW-0547">Nucleotide-binding</keyword>
<comment type="caution">
    <text evidence="4">The sequence shown here is derived from an EMBL/GenBank/DDBJ whole genome shotgun (WGS) entry which is preliminary data.</text>
</comment>
<dbReference type="SUPFAM" id="SSF56801">
    <property type="entry name" value="Acetyl-CoA synthetase-like"/>
    <property type="match status" value="1"/>
</dbReference>
<dbReference type="Pfam" id="PF23562">
    <property type="entry name" value="AMP-binding_C_3"/>
    <property type="match status" value="1"/>
</dbReference>
<evidence type="ECO:0000259" key="3">
    <source>
        <dbReference type="Pfam" id="PF00501"/>
    </source>
</evidence>
<proteinExistence type="predicted"/>
<dbReference type="InterPro" id="IPR000873">
    <property type="entry name" value="AMP-dep_synth/lig_dom"/>
</dbReference>
<keyword evidence="5" id="KW-1185">Reference proteome</keyword>
<gene>
    <name evidence="4" type="ORF">JQX08_20035</name>
</gene>
<dbReference type="InterPro" id="IPR020845">
    <property type="entry name" value="AMP-binding_CS"/>
</dbReference>
<evidence type="ECO:0000256" key="1">
    <source>
        <dbReference type="ARBA" id="ARBA00022741"/>
    </source>
</evidence>
<organism evidence="4 5">
    <name type="scientific">Zestomonas insulae</name>
    <dbReference type="NCBI Taxonomy" id="2809017"/>
    <lineage>
        <taxon>Bacteria</taxon>
        <taxon>Pseudomonadati</taxon>
        <taxon>Pseudomonadota</taxon>
        <taxon>Gammaproteobacteria</taxon>
        <taxon>Pseudomonadales</taxon>
        <taxon>Pseudomonadaceae</taxon>
        <taxon>Zestomonas</taxon>
    </lineage>
</organism>
<sequence length="565" mass="61336">MSATHEHATLLHRFLAWESRQPDAVYLTQPLEDGSVVEYRWGEVGDQARRMASHLQSLGLPPKSAIAIFGKNTAHWIIADLAIWLAGHVSVPIYSTANASTVSYVLEHSAARLMFVGRLDGDAEGWRKLAAAVPADLPLINLPRSARSEGLRWEQVMARCEPLKSPVLPARDELATITYTSGSTGNPKGVMLSFAAMHDVLPVTQVMYNGGRGTSTSDRLLSYLPLAHTAERAVVEALSLYSGCQVFFNESLATFTDDLRRARPTIFMSVPRLWGKFYHGINERIPAAVQSAALADPDKAPAMRAQILGALGLDQAHTGLSGSAPLPAAVHAWYRGLGLELLEGYGMSENFGTSHFSRAGTVRIGYVGAALPEVACRIADGGEILVRGPGQMLGYYREPELTAESYTEDGLFRTGDRGELDEEGRLRITGRVKDLFKTAKGKYVAPVPIEAKLGNHQAVEASCVMGVGLAQPLGLLNVAPDIRAALADAATREQIGAELEALLDEVNAQFEAHEQLACLVVVREPWSIENGLLTPTLKIRRNLIEERYHAAAETWGASRSKVIFE</sequence>
<name>A0ABS2IKW6_9GAMM</name>
<dbReference type="InterPro" id="IPR042099">
    <property type="entry name" value="ANL_N_sf"/>
</dbReference>
<evidence type="ECO:0000256" key="2">
    <source>
        <dbReference type="ARBA" id="ARBA00022840"/>
    </source>
</evidence>
<accession>A0ABS2IKW6</accession>
<protein>
    <submittedName>
        <fullName evidence="4">AMP-binding protein</fullName>
    </submittedName>
</protein>
<dbReference type="Gene3D" id="3.40.50.12780">
    <property type="entry name" value="N-terminal domain of ligase-like"/>
    <property type="match status" value="1"/>
</dbReference>
<keyword evidence="2" id="KW-0067">ATP-binding</keyword>
<dbReference type="PROSITE" id="PS00455">
    <property type="entry name" value="AMP_BINDING"/>
    <property type="match status" value="1"/>
</dbReference>
<evidence type="ECO:0000313" key="4">
    <source>
        <dbReference type="EMBL" id="MBM7063014.1"/>
    </source>
</evidence>
<dbReference type="RefSeq" id="WP_205350188.1">
    <property type="nucleotide sequence ID" value="NZ_JAFEUP010000006.1"/>
</dbReference>
<reference evidence="4 5" key="1">
    <citation type="submission" date="2021-02" db="EMBL/GenBank/DDBJ databases">
        <authorList>
            <person name="Lee D.-H."/>
        </authorList>
    </citation>
    <scope>NUCLEOTIDE SEQUENCE [LARGE SCALE GENOMIC DNA]</scope>
    <source>
        <strain evidence="4 5">UL073</strain>
    </source>
</reference>
<dbReference type="EMBL" id="JAFEUP010000006">
    <property type="protein sequence ID" value="MBM7063014.1"/>
    <property type="molecule type" value="Genomic_DNA"/>
</dbReference>